<dbReference type="Gene3D" id="1.20.58.60">
    <property type="match status" value="2"/>
</dbReference>
<name>A0A672IQU4_SALFA</name>
<evidence type="ECO:0000313" key="2">
    <source>
        <dbReference type="Ensembl" id="ENSSFAP00005044226.1"/>
    </source>
</evidence>
<sequence>ESVFARCSGRFQTYARAVFHQDLQAEIDGHTELSLGDSEDGALLHRRLDNMGQRWNDLRSKTALLDSEMAPWKRLHMSLQELLNWLRMKSQQLEQEPPVGGDVPAVQAQLDTHGRDLRAKEPVVTKALDDVGVFLSELPRDTPSPEQRDISPEERAQNVGRILRKEADDVVGKWDRLNGDSADWQRRLELALDRLAELQEAEDLLDGQLRQAEMVKEAWEPVGELLMDSLPEHIERVKEFQEEIAPIQDDVTHMNQLASTFGPPDIQLSASNLERIEDLNTRWRLSELIGRRRDTVHSDSNPGFLFVCMTLIRSPWIR</sequence>
<evidence type="ECO:0000313" key="3">
    <source>
        <dbReference type="Proteomes" id="UP000472267"/>
    </source>
</evidence>
<proteinExistence type="predicted"/>
<dbReference type="SUPFAM" id="SSF46966">
    <property type="entry name" value="Spectrin repeat"/>
    <property type="match status" value="2"/>
</dbReference>
<keyword evidence="1" id="KW-0175">Coiled coil</keyword>
<feature type="coiled-coil region" evidence="1">
    <location>
        <begin position="181"/>
        <end position="218"/>
    </location>
</feature>
<keyword evidence="3" id="KW-1185">Reference proteome</keyword>
<dbReference type="Ensembl" id="ENSSFAT00005045787.1">
    <property type="protein sequence ID" value="ENSSFAP00005044226.1"/>
    <property type="gene ID" value="ENSSFAG00005021782.1"/>
</dbReference>
<dbReference type="SMART" id="SM00150">
    <property type="entry name" value="SPEC"/>
    <property type="match status" value="2"/>
</dbReference>
<dbReference type="FunFam" id="1.20.58.60:FF:000056">
    <property type="entry name" value="utrophin isoform X1"/>
    <property type="match status" value="1"/>
</dbReference>
<evidence type="ECO:0000256" key="1">
    <source>
        <dbReference type="SAM" id="Coils"/>
    </source>
</evidence>
<reference evidence="2" key="2">
    <citation type="submission" date="2025-09" db="UniProtKB">
        <authorList>
            <consortium name="Ensembl"/>
        </authorList>
    </citation>
    <scope>IDENTIFICATION</scope>
</reference>
<protein>
    <recommendedName>
        <fullName evidence="4">Dystrophin</fullName>
    </recommendedName>
</protein>
<accession>A0A672IQU4</accession>
<dbReference type="InterPro" id="IPR018159">
    <property type="entry name" value="Spectrin/alpha-actinin"/>
</dbReference>
<organism evidence="2 3">
    <name type="scientific">Salarias fasciatus</name>
    <name type="common">Jewelled blenny</name>
    <name type="synonym">Blennius fasciatus</name>
    <dbReference type="NCBI Taxonomy" id="181472"/>
    <lineage>
        <taxon>Eukaryota</taxon>
        <taxon>Metazoa</taxon>
        <taxon>Chordata</taxon>
        <taxon>Craniata</taxon>
        <taxon>Vertebrata</taxon>
        <taxon>Euteleostomi</taxon>
        <taxon>Actinopterygii</taxon>
        <taxon>Neopterygii</taxon>
        <taxon>Teleostei</taxon>
        <taxon>Neoteleostei</taxon>
        <taxon>Acanthomorphata</taxon>
        <taxon>Ovalentaria</taxon>
        <taxon>Blenniimorphae</taxon>
        <taxon>Blenniiformes</taxon>
        <taxon>Blennioidei</taxon>
        <taxon>Blenniidae</taxon>
        <taxon>Salariinae</taxon>
        <taxon>Salarias</taxon>
    </lineage>
</organism>
<evidence type="ECO:0008006" key="4">
    <source>
        <dbReference type="Google" id="ProtNLM"/>
    </source>
</evidence>
<dbReference type="Proteomes" id="UP000472267">
    <property type="component" value="Unassembled WGS sequence"/>
</dbReference>
<dbReference type="CDD" id="cd00176">
    <property type="entry name" value="SPEC"/>
    <property type="match status" value="1"/>
</dbReference>
<dbReference type="OMA" id="PYNLNCL"/>
<dbReference type="AlphaFoldDB" id="A0A672IQU4"/>
<dbReference type="InParanoid" id="A0A672IQU4"/>
<reference evidence="2" key="1">
    <citation type="submission" date="2025-08" db="UniProtKB">
        <authorList>
            <consortium name="Ensembl"/>
        </authorList>
    </citation>
    <scope>IDENTIFICATION</scope>
</reference>